<evidence type="ECO:0008006" key="3">
    <source>
        <dbReference type="Google" id="ProtNLM"/>
    </source>
</evidence>
<dbReference type="EMBL" id="BOON01000055">
    <property type="protein sequence ID" value="GII25670.1"/>
    <property type="molecule type" value="Genomic_DNA"/>
</dbReference>
<dbReference type="InterPro" id="IPR038282">
    <property type="entry name" value="DUF2267_sf"/>
</dbReference>
<keyword evidence="2" id="KW-1185">Reference proteome</keyword>
<proteinExistence type="predicted"/>
<dbReference type="RefSeq" id="WP_168118167.1">
    <property type="nucleotide sequence ID" value="NZ_BOON01000055.1"/>
</dbReference>
<dbReference type="Gene3D" id="1.10.490.110">
    <property type="entry name" value="Uncharacterized conserved protein DUF2267"/>
    <property type="match status" value="2"/>
</dbReference>
<sequence>MNYDYFIASVAERARIPRDQAEPIACFTLNTLAQRISSGQAADLAGRLPQELRPCVAHEGPIATFHLEEFMRRIEKQMGADRPTAERVARAVLATLWTAVGPKEFADMASQLPGDFVPLLESAILEAPPRPRDEEPPFHGSLSYDDFIARVAERAGLDREGARKATEAVLEVLAMRVSAGQVEDLRPFLPYELRPALDRGLTRSRGEAMPMSLDEFVNKITQREGVSGQEAPAHARAVLSVLREAVGDKEFQDTTAQLPREYQRLLVPG</sequence>
<protein>
    <recommendedName>
        <fullName evidence="3">DUF2267 domain-containing protein</fullName>
    </recommendedName>
</protein>
<gene>
    <name evidence="1" type="ORF">Pme01_52670</name>
</gene>
<reference evidence="1" key="1">
    <citation type="submission" date="2021-01" db="EMBL/GenBank/DDBJ databases">
        <title>Whole genome shotgun sequence of Planosporangium mesophilum NBRC 109066.</title>
        <authorList>
            <person name="Komaki H."/>
            <person name="Tamura T."/>
        </authorList>
    </citation>
    <scope>NUCLEOTIDE SEQUENCE</scope>
    <source>
        <strain evidence="1">NBRC 109066</strain>
    </source>
</reference>
<accession>A0A8J3X2P6</accession>
<dbReference type="InterPro" id="IPR018727">
    <property type="entry name" value="DUF2267"/>
</dbReference>
<organism evidence="1 2">
    <name type="scientific">Planosporangium mesophilum</name>
    <dbReference type="NCBI Taxonomy" id="689768"/>
    <lineage>
        <taxon>Bacteria</taxon>
        <taxon>Bacillati</taxon>
        <taxon>Actinomycetota</taxon>
        <taxon>Actinomycetes</taxon>
        <taxon>Micromonosporales</taxon>
        <taxon>Micromonosporaceae</taxon>
        <taxon>Planosporangium</taxon>
    </lineage>
</organism>
<dbReference type="Pfam" id="PF10025">
    <property type="entry name" value="DUF2267"/>
    <property type="match status" value="2"/>
</dbReference>
<evidence type="ECO:0000313" key="1">
    <source>
        <dbReference type="EMBL" id="GII25670.1"/>
    </source>
</evidence>
<dbReference type="AlphaFoldDB" id="A0A8J3X2P6"/>
<name>A0A8J3X2P6_9ACTN</name>
<evidence type="ECO:0000313" key="2">
    <source>
        <dbReference type="Proteomes" id="UP000599074"/>
    </source>
</evidence>
<dbReference type="Proteomes" id="UP000599074">
    <property type="component" value="Unassembled WGS sequence"/>
</dbReference>
<comment type="caution">
    <text evidence="1">The sequence shown here is derived from an EMBL/GenBank/DDBJ whole genome shotgun (WGS) entry which is preliminary data.</text>
</comment>